<dbReference type="Proteomes" id="UP000028999">
    <property type="component" value="Unassembled WGS sequence"/>
</dbReference>
<organism evidence="1 2">
    <name type="scientific">Brassica napus</name>
    <name type="common">Rape</name>
    <dbReference type="NCBI Taxonomy" id="3708"/>
    <lineage>
        <taxon>Eukaryota</taxon>
        <taxon>Viridiplantae</taxon>
        <taxon>Streptophyta</taxon>
        <taxon>Embryophyta</taxon>
        <taxon>Tracheophyta</taxon>
        <taxon>Spermatophyta</taxon>
        <taxon>Magnoliopsida</taxon>
        <taxon>eudicotyledons</taxon>
        <taxon>Gunneridae</taxon>
        <taxon>Pentapetalae</taxon>
        <taxon>rosids</taxon>
        <taxon>malvids</taxon>
        <taxon>Brassicales</taxon>
        <taxon>Brassicaceae</taxon>
        <taxon>Brassiceae</taxon>
        <taxon>Brassica</taxon>
    </lineage>
</organism>
<sequence length="61" mass="6754">MDPKQPVVLQLLESLKDSYMSNDFKTCQQLLGQLKVGLIHSHFRSSDTFISSGHCGSKGKS</sequence>
<dbReference type="PaxDb" id="3708-A0A078ITK7"/>
<protein>
    <submittedName>
        <fullName evidence="1">BnaCnng22310D protein</fullName>
    </submittedName>
</protein>
<dbReference type="AlphaFoldDB" id="A0A078ITK7"/>
<dbReference type="EMBL" id="LK033082">
    <property type="protein sequence ID" value="CDY52393.1"/>
    <property type="molecule type" value="Genomic_DNA"/>
</dbReference>
<proteinExistence type="predicted"/>
<evidence type="ECO:0000313" key="2">
    <source>
        <dbReference type="Proteomes" id="UP000028999"/>
    </source>
</evidence>
<accession>A0A078ITK7</accession>
<name>A0A078ITK7_BRANA</name>
<evidence type="ECO:0000313" key="1">
    <source>
        <dbReference type="EMBL" id="CDY52393.1"/>
    </source>
</evidence>
<dbReference type="SMR" id="A0A078ITK7"/>
<reference evidence="1 2" key="1">
    <citation type="journal article" date="2014" name="Science">
        <title>Plant genetics. Early allopolyploid evolution in the post-Neolithic Brassica napus oilseed genome.</title>
        <authorList>
            <person name="Chalhoub B."/>
            <person name="Denoeud F."/>
            <person name="Liu S."/>
            <person name="Parkin I.A."/>
            <person name="Tang H."/>
            <person name="Wang X."/>
            <person name="Chiquet J."/>
            <person name="Belcram H."/>
            <person name="Tong C."/>
            <person name="Samans B."/>
            <person name="Correa M."/>
            <person name="Da Silva C."/>
            <person name="Just J."/>
            <person name="Falentin C."/>
            <person name="Koh C.S."/>
            <person name="Le Clainche I."/>
            <person name="Bernard M."/>
            <person name="Bento P."/>
            <person name="Noel B."/>
            <person name="Labadie K."/>
            <person name="Alberti A."/>
            <person name="Charles M."/>
            <person name="Arnaud D."/>
            <person name="Guo H."/>
            <person name="Daviaud C."/>
            <person name="Alamery S."/>
            <person name="Jabbari K."/>
            <person name="Zhao M."/>
            <person name="Edger P.P."/>
            <person name="Chelaifa H."/>
            <person name="Tack D."/>
            <person name="Lassalle G."/>
            <person name="Mestiri I."/>
            <person name="Schnel N."/>
            <person name="Le Paslier M.C."/>
            <person name="Fan G."/>
            <person name="Renault V."/>
            <person name="Bayer P.E."/>
            <person name="Golicz A.A."/>
            <person name="Manoli S."/>
            <person name="Lee T.H."/>
            <person name="Thi V.H."/>
            <person name="Chalabi S."/>
            <person name="Hu Q."/>
            <person name="Fan C."/>
            <person name="Tollenaere R."/>
            <person name="Lu Y."/>
            <person name="Battail C."/>
            <person name="Shen J."/>
            <person name="Sidebottom C.H."/>
            <person name="Wang X."/>
            <person name="Canaguier A."/>
            <person name="Chauveau A."/>
            <person name="Berard A."/>
            <person name="Deniot G."/>
            <person name="Guan M."/>
            <person name="Liu Z."/>
            <person name="Sun F."/>
            <person name="Lim Y.P."/>
            <person name="Lyons E."/>
            <person name="Town C.D."/>
            <person name="Bancroft I."/>
            <person name="Wang X."/>
            <person name="Meng J."/>
            <person name="Ma J."/>
            <person name="Pires J.C."/>
            <person name="King G.J."/>
            <person name="Brunel D."/>
            <person name="Delourme R."/>
            <person name="Renard M."/>
            <person name="Aury J.M."/>
            <person name="Adams K.L."/>
            <person name="Batley J."/>
            <person name="Snowdon R.J."/>
            <person name="Tost J."/>
            <person name="Edwards D."/>
            <person name="Zhou Y."/>
            <person name="Hua W."/>
            <person name="Sharpe A.G."/>
            <person name="Paterson A.H."/>
            <person name="Guan C."/>
            <person name="Wincker P."/>
        </authorList>
    </citation>
    <scope>NUCLEOTIDE SEQUENCE [LARGE SCALE GENOMIC DNA]</scope>
    <source>
        <strain evidence="2">cv. Darmor-bzh</strain>
    </source>
</reference>
<gene>
    <name evidence="1" type="primary">BnaCnng22310D</name>
    <name evidence="1" type="ORF">GSBRNA2T00006837001</name>
</gene>
<keyword evidence="2" id="KW-1185">Reference proteome</keyword>
<dbReference type="Gramene" id="CDY52393">
    <property type="protein sequence ID" value="CDY52393"/>
    <property type="gene ID" value="GSBRNA2T00006837001"/>
</dbReference>